<dbReference type="InterPro" id="IPR004579">
    <property type="entry name" value="ERCC1/RAD10/SWI10"/>
</dbReference>
<organism evidence="8 9">
    <name type="scientific">Edhazardia aedis (strain USNM 41457)</name>
    <name type="common">Microsporidian parasite</name>
    <dbReference type="NCBI Taxonomy" id="1003232"/>
    <lineage>
        <taxon>Eukaryota</taxon>
        <taxon>Fungi</taxon>
        <taxon>Fungi incertae sedis</taxon>
        <taxon>Microsporidia</taxon>
        <taxon>Edhazardia</taxon>
    </lineage>
</organism>
<evidence type="ECO:0000259" key="7">
    <source>
        <dbReference type="Pfam" id="PF03834"/>
    </source>
</evidence>
<keyword evidence="4" id="KW-0238">DNA-binding</keyword>
<dbReference type="GO" id="GO:0000110">
    <property type="term" value="C:nucleotide-excision repair factor 1 complex"/>
    <property type="evidence" value="ECO:0007669"/>
    <property type="project" value="TreeGrafter"/>
</dbReference>
<evidence type="ECO:0000256" key="3">
    <source>
        <dbReference type="ARBA" id="ARBA00022763"/>
    </source>
</evidence>
<evidence type="ECO:0000313" key="9">
    <source>
        <dbReference type="Proteomes" id="UP000003163"/>
    </source>
</evidence>
<protein>
    <submittedName>
        <fullName evidence="8">DNA repair protein rad10</fullName>
    </submittedName>
</protein>
<dbReference type="OMA" id="PHCVLVH"/>
<dbReference type="InterPro" id="IPR010994">
    <property type="entry name" value="RuvA_2-like"/>
</dbReference>
<dbReference type="GO" id="GO:0003684">
    <property type="term" value="F:damaged DNA binding"/>
    <property type="evidence" value="ECO:0007669"/>
    <property type="project" value="InterPro"/>
</dbReference>
<dbReference type="Proteomes" id="UP000003163">
    <property type="component" value="Unassembled WGS sequence"/>
</dbReference>
<dbReference type="Gene3D" id="3.40.50.10130">
    <property type="match status" value="1"/>
</dbReference>
<keyword evidence="5" id="KW-0234">DNA repair</keyword>
<accession>J9DQY3</accession>
<dbReference type="STRING" id="1003232.J9DQY3"/>
<keyword evidence="9" id="KW-1185">Reference proteome</keyword>
<dbReference type="PANTHER" id="PTHR12749">
    <property type="entry name" value="EXCISION REPAIR CROSS-COMPLEMENTING 1 ERCC1"/>
    <property type="match status" value="1"/>
</dbReference>
<reference evidence="9" key="2">
    <citation type="submission" date="2015-07" db="EMBL/GenBank/DDBJ databases">
        <title>Contrasting host-pathogen interactions and genome evolution in two generalist and specialist microsporidian pathogens of mosquitoes.</title>
        <authorList>
            <consortium name="The Broad Institute Genomics Platform"/>
            <consortium name="The Broad Institute Genome Sequencing Center for Infectious Disease"/>
            <person name="Cuomo C.A."/>
            <person name="Sanscrainte N.D."/>
            <person name="Goldberg J.M."/>
            <person name="Heiman D."/>
            <person name="Young S."/>
            <person name="Zeng Q."/>
            <person name="Becnel J.J."/>
            <person name="Birren B.W."/>
        </authorList>
    </citation>
    <scope>NUCLEOTIDE SEQUENCE [LARGE SCALE GENOMIC DNA]</scope>
    <source>
        <strain evidence="9">USNM 41457</strain>
    </source>
</reference>
<dbReference type="GO" id="GO:0070914">
    <property type="term" value="P:UV-damage excision repair"/>
    <property type="evidence" value="ECO:0007669"/>
    <property type="project" value="TreeGrafter"/>
</dbReference>
<dbReference type="Pfam" id="PF03834">
    <property type="entry name" value="Rad10"/>
    <property type="match status" value="1"/>
</dbReference>
<dbReference type="GO" id="GO:0006312">
    <property type="term" value="P:mitotic recombination"/>
    <property type="evidence" value="ECO:0007669"/>
    <property type="project" value="TreeGrafter"/>
</dbReference>
<sequence length="193" mass="22705">MIKVNNKQRGNNLLDYLTKSVWFYEDTLVTDYQINDTTSVLFLSCRFHIAKPEYIHKRMRKLRNIKYELKVILVLVDVKNYDSLLCELFNIANLNEHTVIFCYSNEEAARYFSTFESIKNKSAEKLRPKNEDSVEQFLTSIKSVTKRDVGEIKKCCNNLKDLINMNAEKMECIEGVGQKKASILRKYFDMPFN</sequence>
<evidence type="ECO:0000256" key="1">
    <source>
        <dbReference type="ARBA" id="ARBA00004123"/>
    </source>
</evidence>
<dbReference type="GO" id="GO:0006302">
    <property type="term" value="P:double-strand break repair"/>
    <property type="evidence" value="ECO:0007669"/>
    <property type="project" value="UniProtKB-ARBA"/>
</dbReference>
<evidence type="ECO:0000256" key="4">
    <source>
        <dbReference type="ARBA" id="ARBA00023125"/>
    </source>
</evidence>
<gene>
    <name evidence="8" type="ORF">EDEG_00902</name>
</gene>
<keyword evidence="3" id="KW-0227">DNA damage</keyword>
<dbReference type="VEuPathDB" id="MicrosporidiaDB:EDEG_00902"/>
<evidence type="ECO:0000256" key="5">
    <source>
        <dbReference type="ARBA" id="ARBA00023204"/>
    </source>
</evidence>
<dbReference type="GO" id="GO:0070522">
    <property type="term" value="C:ERCC4-ERCC1 complex"/>
    <property type="evidence" value="ECO:0007669"/>
    <property type="project" value="TreeGrafter"/>
</dbReference>
<reference evidence="8 9" key="1">
    <citation type="submission" date="2011-08" db="EMBL/GenBank/DDBJ databases">
        <authorList>
            <person name="Liu Z.J."/>
            <person name="Shi F.L."/>
            <person name="Lu J.Q."/>
            <person name="Li M."/>
            <person name="Wang Z.L."/>
        </authorList>
    </citation>
    <scope>NUCLEOTIDE SEQUENCE [LARGE SCALE GENOMIC DNA]</scope>
    <source>
        <strain evidence="8 9">USNM 41457</strain>
    </source>
</reference>
<dbReference type="InParanoid" id="J9DQY3"/>
<dbReference type="AlphaFoldDB" id="J9DQY3"/>
<dbReference type="HOGENOM" id="CLU_041616_3_3_1"/>
<dbReference type="NCBIfam" id="TIGR00597">
    <property type="entry name" value="rad10"/>
    <property type="match status" value="1"/>
</dbReference>
<dbReference type="Gene3D" id="1.10.150.20">
    <property type="entry name" value="5' to 3' exonuclease, C-terminal subdomain"/>
    <property type="match status" value="1"/>
</dbReference>
<dbReference type="EMBL" id="AFBI03000011">
    <property type="protein sequence ID" value="EJW04985.1"/>
    <property type="molecule type" value="Genomic_DNA"/>
</dbReference>
<evidence type="ECO:0000256" key="6">
    <source>
        <dbReference type="ARBA" id="ARBA00023242"/>
    </source>
</evidence>
<evidence type="ECO:0000256" key="2">
    <source>
        <dbReference type="ARBA" id="ARBA00008283"/>
    </source>
</evidence>
<evidence type="ECO:0000313" key="8">
    <source>
        <dbReference type="EMBL" id="EJW04985.1"/>
    </source>
</evidence>
<name>J9DQY3_EDHAE</name>
<dbReference type="SUPFAM" id="SSF47781">
    <property type="entry name" value="RuvA domain 2-like"/>
    <property type="match status" value="1"/>
</dbReference>
<dbReference type="FunCoup" id="J9DQY3">
    <property type="interactions" value="40"/>
</dbReference>
<dbReference type="GO" id="GO:0003697">
    <property type="term" value="F:single-stranded DNA binding"/>
    <property type="evidence" value="ECO:0007669"/>
    <property type="project" value="TreeGrafter"/>
</dbReference>
<dbReference type="OrthoDB" id="10262814at2759"/>
<comment type="subcellular location">
    <subcellularLocation>
        <location evidence="1">Nucleus</location>
    </subcellularLocation>
</comment>
<dbReference type="PANTHER" id="PTHR12749:SF0">
    <property type="entry name" value="DNA EXCISION REPAIR PROTEIN ERCC-1"/>
    <property type="match status" value="1"/>
</dbReference>
<feature type="domain" description="ERCC1-like central" evidence="7">
    <location>
        <begin position="1"/>
        <end position="115"/>
    </location>
</feature>
<dbReference type="SUPFAM" id="SSF52980">
    <property type="entry name" value="Restriction endonuclease-like"/>
    <property type="match status" value="1"/>
</dbReference>
<keyword evidence="6" id="KW-0539">Nucleus</keyword>
<dbReference type="InterPro" id="IPR011335">
    <property type="entry name" value="Restrct_endonuc-II-like"/>
</dbReference>
<dbReference type="CDD" id="cd22325">
    <property type="entry name" value="ERCC1_C-like"/>
    <property type="match status" value="1"/>
</dbReference>
<dbReference type="InterPro" id="IPR047260">
    <property type="entry name" value="ERCC1-like_central_dom"/>
</dbReference>
<proteinExistence type="inferred from homology"/>
<comment type="similarity">
    <text evidence="2">Belongs to the ERCC1/RAD10/SWI10 family.</text>
</comment>
<comment type="caution">
    <text evidence="8">The sequence shown here is derived from an EMBL/GenBank/DDBJ whole genome shotgun (WGS) entry which is preliminary data.</text>
</comment>